<dbReference type="PIRSF" id="PIRSF026631">
    <property type="entry name" value="UCP026631"/>
    <property type="match status" value="1"/>
</dbReference>
<evidence type="ECO:0000313" key="4">
    <source>
        <dbReference type="EMBL" id="AUX10740.1"/>
    </source>
</evidence>
<dbReference type="EMBL" id="CP025066">
    <property type="protein sequence ID" value="AUX10740.1"/>
    <property type="molecule type" value="Genomic_DNA"/>
</dbReference>
<feature type="transmembrane region" description="Helical" evidence="2">
    <location>
        <begin position="36"/>
        <end position="55"/>
    </location>
</feature>
<dbReference type="AlphaFoldDB" id="A0A343TNR8"/>
<dbReference type="PANTHER" id="PTHR34473:SF3">
    <property type="entry name" value="TRANSMEMBRANE PROTEIN-RELATED"/>
    <property type="match status" value="1"/>
</dbReference>
<keyword evidence="5" id="KW-1185">Reference proteome</keyword>
<evidence type="ECO:0000313" key="5">
    <source>
        <dbReference type="Proteomes" id="UP000263012"/>
    </source>
</evidence>
<dbReference type="RefSeq" id="WP_119821320.1">
    <property type="nucleotide sequence ID" value="NZ_CP025066.1"/>
</dbReference>
<evidence type="ECO:0000256" key="1">
    <source>
        <dbReference type="SAM" id="MobiDB-lite"/>
    </source>
</evidence>
<dbReference type="KEGG" id="hdf:AArcSl_3133"/>
<keyword evidence="2" id="KW-0812">Transmembrane</keyword>
<keyword evidence="2" id="KW-1133">Transmembrane helix</keyword>
<feature type="domain" description="YdbS-like PH" evidence="3">
    <location>
        <begin position="60"/>
        <end position="137"/>
    </location>
</feature>
<keyword evidence="2" id="KW-0472">Membrane</keyword>
<evidence type="ECO:0000259" key="3">
    <source>
        <dbReference type="Pfam" id="PF03703"/>
    </source>
</evidence>
<dbReference type="Proteomes" id="UP000263012">
    <property type="component" value="Chromosome"/>
</dbReference>
<feature type="transmembrane region" description="Helical" evidence="2">
    <location>
        <begin position="12"/>
        <end position="30"/>
    </location>
</feature>
<gene>
    <name evidence="4" type="ORF">AArcSl_3133</name>
</gene>
<organism evidence="4 5">
    <name type="scientific">Halalkaliarchaeum desulfuricum</name>
    <dbReference type="NCBI Taxonomy" id="2055893"/>
    <lineage>
        <taxon>Archaea</taxon>
        <taxon>Methanobacteriati</taxon>
        <taxon>Methanobacteriota</taxon>
        <taxon>Stenosarchaea group</taxon>
        <taxon>Halobacteria</taxon>
        <taxon>Halobacteriales</taxon>
        <taxon>Haloferacaceae</taxon>
        <taxon>Halalkaliarchaeum</taxon>
    </lineage>
</organism>
<feature type="transmembrane region" description="Helical" evidence="2">
    <location>
        <begin position="211"/>
        <end position="237"/>
    </location>
</feature>
<feature type="region of interest" description="Disordered" evidence="1">
    <location>
        <begin position="139"/>
        <end position="162"/>
    </location>
</feature>
<accession>A0A343TNR8</accession>
<proteinExistence type="predicted"/>
<feature type="transmembrane region" description="Helical" evidence="2">
    <location>
        <begin position="186"/>
        <end position="205"/>
    </location>
</feature>
<feature type="domain" description="YdbS-like PH" evidence="3">
    <location>
        <begin position="240"/>
        <end position="322"/>
    </location>
</feature>
<reference evidence="5" key="1">
    <citation type="submission" date="2017-11" db="EMBL/GenBank/DDBJ databases">
        <title>Phenotypic and genomic properties of facultatively anaerobic sulfur-reducing natronoarchaea from hypersaline soda lakes.</title>
        <authorList>
            <person name="Sorokin D.Y."/>
            <person name="Kublanov I.V."/>
            <person name="Roman P."/>
            <person name="Sinninghe Damste J.S."/>
            <person name="Golyshin P.N."/>
            <person name="Rojo D."/>
            <person name="Ciordia S."/>
            <person name="Mena M.D.C."/>
            <person name="Ferrer M."/>
            <person name="Messina E."/>
            <person name="Smedile F."/>
            <person name="La Spada G."/>
            <person name="La Cono V."/>
            <person name="Yakimov M.M."/>
        </authorList>
    </citation>
    <scope>NUCLEOTIDE SEQUENCE [LARGE SCALE GENOMIC DNA]</scope>
    <source>
        <strain evidence="5">AArc-Sl</strain>
    </source>
</reference>
<dbReference type="PANTHER" id="PTHR34473">
    <property type="entry name" value="UPF0699 TRANSMEMBRANE PROTEIN YDBS"/>
    <property type="match status" value="1"/>
</dbReference>
<sequence>MKLSPVSIPYRAFQKASSLLIAAFFVVAAGTGGDVAGIPVVVPLAVGAILLAVGYEIAYYRRFEYEFTDDTFDIRSGVISRREREIPYRRIQNVDISRNVLQRLLGIAAVSLETAGGSSTEGSIRYVSPAEAKRLQSELQRRKRRVESDEPGVDDADPEPVEETELYSITPTELGLVGALSFDPRLLGLALFVASGSFPLLQQFLPQPEALLLSVTGLLVVAGLFVASWLLGVAIAVTNYYGFRLTRSGDEFRYERGLLRRFSGSIPSEKVQSITVQDNPLKRTFGYATLVIETAGYAPGGGGEGRGQQVAVPIARTDRIYRLANEVEEFGTPEFHQPPGRTRRRYAFRYSIGIGVLTAIAYGVDRYLGFDVPWLYVLALLVFVPAAAHLKWKHRGYWLGEDHLLTRNGFWRREIKAVPYYRIQNVIDTRTIFQRRWNIATVHADTAGTLSLTGSGAAAVDYDDGDADWLREELTDRLQDALQERREPQSRFEWIDLDSAGETFDRDEPSSREPT</sequence>
<name>A0A343TNR8_9EURY</name>
<dbReference type="Pfam" id="PF03703">
    <property type="entry name" value="bPH_2"/>
    <property type="match status" value="3"/>
</dbReference>
<dbReference type="InterPro" id="IPR014529">
    <property type="entry name" value="UCP026631"/>
</dbReference>
<feature type="compositionally biased region" description="Basic and acidic residues" evidence="1">
    <location>
        <begin position="503"/>
        <end position="515"/>
    </location>
</feature>
<evidence type="ECO:0000256" key="2">
    <source>
        <dbReference type="SAM" id="Phobius"/>
    </source>
</evidence>
<protein>
    <submittedName>
        <fullName evidence="4">Membrane protein</fullName>
    </submittedName>
</protein>
<feature type="compositionally biased region" description="Acidic residues" evidence="1">
    <location>
        <begin position="149"/>
        <end position="162"/>
    </location>
</feature>
<feature type="domain" description="YdbS-like PH" evidence="3">
    <location>
        <begin position="392"/>
        <end position="449"/>
    </location>
</feature>
<feature type="region of interest" description="Disordered" evidence="1">
    <location>
        <begin position="496"/>
        <end position="515"/>
    </location>
</feature>
<dbReference type="GeneID" id="37879498"/>
<feature type="transmembrane region" description="Helical" evidence="2">
    <location>
        <begin position="370"/>
        <end position="390"/>
    </location>
</feature>
<feature type="transmembrane region" description="Helical" evidence="2">
    <location>
        <begin position="346"/>
        <end position="364"/>
    </location>
</feature>
<dbReference type="InterPro" id="IPR005182">
    <property type="entry name" value="YdbS-like_PH"/>
</dbReference>
<dbReference type="OrthoDB" id="107421at2157"/>